<protein>
    <submittedName>
        <fullName evidence="4">Uncharacterized protein</fullName>
    </submittedName>
</protein>
<dbReference type="AlphaFoldDB" id="A0A8H3B349"/>
<comment type="caution">
    <text evidence="4">The sequence shown here is derived from an EMBL/GenBank/DDBJ whole genome shotgun (WGS) entry which is preliminary data.</text>
</comment>
<dbReference type="EMBL" id="CAJMWT010002560">
    <property type="protein sequence ID" value="CAE6446871.1"/>
    <property type="molecule type" value="Genomic_DNA"/>
</dbReference>
<evidence type="ECO:0000256" key="3">
    <source>
        <dbReference type="ARBA" id="ARBA00023002"/>
    </source>
</evidence>
<dbReference type="InterPro" id="IPR057571">
    <property type="entry name" value="SDR_PhqE-like"/>
</dbReference>
<dbReference type="SUPFAM" id="SSF51735">
    <property type="entry name" value="NAD(P)-binding Rossmann-fold domains"/>
    <property type="match status" value="1"/>
</dbReference>
<evidence type="ECO:0000256" key="2">
    <source>
        <dbReference type="ARBA" id="ARBA00022857"/>
    </source>
</evidence>
<dbReference type="InterPro" id="IPR051122">
    <property type="entry name" value="SDR_DHRS6-like"/>
</dbReference>
<proteinExistence type="inferred from homology"/>
<dbReference type="Gene3D" id="3.40.50.720">
    <property type="entry name" value="NAD(P)-binding Rossmann-like Domain"/>
    <property type="match status" value="1"/>
</dbReference>
<sequence length="239" mass="25052">MSSTELLQGQKVVVIGGSSGVGRSIAIAALAHGASVVIASSSSDKVDSAIELLKQAPEGELNASVSGQVLDIEDTSALIAFLSQEGPFDHLAITAGKMPGAMRFPQDDISKEFKGAFDNRYWPVITAAQHIFKNNLIRPGGSITTTTGTSLERPLPGWALTCGPVGALACVTRGLALDLKPIRTFPKEAREGLFQSRRETLPVGHVGLPNEAAEAYIFAMKCSYLTGQTITVDGGATLV</sequence>
<dbReference type="InterPro" id="IPR036291">
    <property type="entry name" value="NAD(P)-bd_dom_sf"/>
</dbReference>
<evidence type="ECO:0000256" key="1">
    <source>
        <dbReference type="ARBA" id="ARBA00006484"/>
    </source>
</evidence>
<dbReference type="InterPro" id="IPR002347">
    <property type="entry name" value="SDR_fam"/>
</dbReference>
<dbReference type="Pfam" id="PF23441">
    <property type="entry name" value="SDR"/>
    <property type="match status" value="1"/>
</dbReference>
<accession>A0A8H3B349</accession>
<keyword evidence="2" id="KW-0521">NADP</keyword>
<gene>
    <name evidence="4" type="ORF">RDB_LOCUS81952</name>
</gene>
<dbReference type="Proteomes" id="UP000663843">
    <property type="component" value="Unassembled WGS sequence"/>
</dbReference>
<dbReference type="PANTHER" id="PTHR43477">
    <property type="entry name" value="DIHYDROANTICAPSIN 7-DEHYDROGENASE"/>
    <property type="match status" value="1"/>
</dbReference>
<evidence type="ECO:0000313" key="5">
    <source>
        <dbReference type="Proteomes" id="UP000663843"/>
    </source>
</evidence>
<dbReference type="PRINTS" id="PR00081">
    <property type="entry name" value="GDHRDH"/>
</dbReference>
<name>A0A8H3B349_9AGAM</name>
<keyword evidence="3" id="KW-0560">Oxidoreductase</keyword>
<dbReference type="GO" id="GO:0016491">
    <property type="term" value="F:oxidoreductase activity"/>
    <property type="evidence" value="ECO:0007669"/>
    <property type="project" value="UniProtKB-KW"/>
</dbReference>
<reference evidence="4" key="1">
    <citation type="submission" date="2021-01" db="EMBL/GenBank/DDBJ databases">
        <authorList>
            <person name="Kaushik A."/>
        </authorList>
    </citation>
    <scope>NUCLEOTIDE SEQUENCE</scope>
    <source>
        <strain evidence="4">AG2-2IIIB</strain>
    </source>
</reference>
<evidence type="ECO:0000313" key="4">
    <source>
        <dbReference type="EMBL" id="CAE6446871.1"/>
    </source>
</evidence>
<organism evidence="4 5">
    <name type="scientific">Rhizoctonia solani</name>
    <dbReference type="NCBI Taxonomy" id="456999"/>
    <lineage>
        <taxon>Eukaryota</taxon>
        <taxon>Fungi</taxon>
        <taxon>Dikarya</taxon>
        <taxon>Basidiomycota</taxon>
        <taxon>Agaricomycotina</taxon>
        <taxon>Agaricomycetes</taxon>
        <taxon>Cantharellales</taxon>
        <taxon>Ceratobasidiaceae</taxon>
        <taxon>Rhizoctonia</taxon>
    </lineage>
</organism>
<dbReference type="PANTHER" id="PTHR43477:SF1">
    <property type="entry name" value="DIHYDROANTICAPSIN 7-DEHYDROGENASE"/>
    <property type="match status" value="1"/>
</dbReference>
<comment type="similarity">
    <text evidence="1">Belongs to the short-chain dehydrogenases/reductases (SDR) family.</text>
</comment>